<sequence length="264" mass="28294">MIPRALTIAGSDSGGGAGIQADLKTFSAFRVYGMSAITAITVQNTQGVYKIVAVDAEVVAEQIDVVIEDIGVDVIKIGMLFSDEIIIAVADRLRRYAKMIPVIVDPVMRAKGGAALLSPGAENRMREHLLPLATLITPNLPEAEALSQKEINCPEDMLRAGRALVQQGIPYVLVKGGHLEGYPSDDLLCSSQEELWLKGERIQSVHTHGTGCTLSSAIAAGLAQGHDMVESVTRAKHYVSRAILEAPRFGHGHGPLWHFPGDMP</sequence>
<dbReference type="SUPFAM" id="SSF53613">
    <property type="entry name" value="Ribokinase-like"/>
    <property type="match status" value="1"/>
</dbReference>
<dbReference type="GO" id="GO:0005829">
    <property type="term" value="C:cytosol"/>
    <property type="evidence" value="ECO:0007669"/>
    <property type="project" value="TreeGrafter"/>
</dbReference>
<evidence type="ECO:0000256" key="13">
    <source>
        <dbReference type="ARBA" id="ARBA00037917"/>
    </source>
</evidence>
<keyword evidence="9" id="KW-0547">Nucleotide-binding</keyword>
<protein>
    <recommendedName>
        <fullName evidence="7">Hydroxymethylpyrimidine/phosphomethylpyrimidine kinase</fullName>
        <ecNumber evidence="5">2.7.1.49</ecNumber>
        <ecNumber evidence="6">2.7.4.7</ecNumber>
    </recommendedName>
    <alternativeName>
        <fullName evidence="14">Hydroxymethylpyrimidine kinase</fullName>
    </alternativeName>
    <alternativeName>
        <fullName evidence="15">Hydroxymethylpyrimidine phosphate kinase</fullName>
    </alternativeName>
</protein>
<comment type="catalytic activity">
    <reaction evidence="2">
        <text>4-amino-2-methyl-5-(phosphooxymethyl)pyrimidine + ATP = 4-amino-2-methyl-5-(diphosphooxymethyl)pyrimidine + ADP</text>
        <dbReference type="Rhea" id="RHEA:19893"/>
        <dbReference type="ChEBI" id="CHEBI:30616"/>
        <dbReference type="ChEBI" id="CHEBI:57841"/>
        <dbReference type="ChEBI" id="CHEBI:58354"/>
        <dbReference type="ChEBI" id="CHEBI:456216"/>
        <dbReference type="EC" id="2.7.4.7"/>
    </reaction>
</comment>
<evidence type="ECO:0000256" key="6">
    <source>
        <dbReference type="ARBA" id="ARBA00012963"/>
    </source>
</evidence>
<dbReference type="Pfam" id="PF08543">
    <property type="entry name" value="Phos_pyr_kin"/>
    <property type="match status" value="1"/>
</dbReference>
<dbReference type="EC" id="2.7.1.49" evidence="5"/>
<evidence type="ECO:0000256" key="1">
    <source>
        <dbReference type="ARBA" id="ARBA00000151"/>
    </source>
</evidence>
<evidence type="ECO:0000256" key="12">
    <source>
        <dbReference type="ARBA" id="ARBA00022977"/>
    </source>
</evidence>
<evidence type="ECO:0000256" key="14">
    <source>
        <dbReference type="ARBA" id="ARBA00042102"/>
    </source>
</evidence>
<dbReference type="PANTHER" id="PTHR20858">
    <property type="entry name" value="PHOSPHOMETHYLPYRIMIDINE KINASE"/>
    <property type="match status" value="1"/>
</dbReference>
<keyword evidence="11" id="KW-0067">ATP-binding</keyword>
<feature type="domain" description="Pyridoxamine kinase/Phosphomethylpyrimidine kinase" evidence="16">
    <location>
        <begin position="12"/>
        <end position="256"/>
    </location>
</feature>
<keyword evidence="8" id="KW-0808">Transferase</keyword>
<evidence type="ECO:0000313" key="18">
    <source>
        <dbReference type="Proteomes" id="UP000242699"/>
    </source>
</evidence>
<comment type="caution">
    <text evidence="17">The sequence shown here is derived from an EMBL/GenBank/DDBJ whole genome shotgun (WGS) entry which is preliminary data.</text>
</comment>
<evidence type="ECO:0000256" key="10">
    <source>
        <dbReference type="ARBA" id="ARBA00022777"/>
    </source>
</evidence>
<dbReference type="Proteomes" id="UP000242699">
    <property type="component" value="Unassembled WGS sequence"/>
</dbReference>
<dbReference type="InterPro" id="IPR013749">
    <property type="entry name" value="PM/HMP-P_kinase-1"/>
</dbReference>
<dbReference type="InterPro" id="IPR004399">
    <property type="entry name" value="HMP/HMP-P_kinase_dom"/>
</dbReference>
<dbReference type="EMBL" id="PXYT01000018">
    <property type="protein sequence ID" value="PSR28875.1"/>
    <property type="molecule type" value="Genomic_DNA"/>
</dbReference>
<evidence type="ECO:0000256" key="7">
    <source>
        <dbReference type="ARBA" id="ARBA00019161"/>
    </source>
</evidence>
<evidence type="ECO:0000259" key="16">
    <source>
        <dbReference type="Pfam" id="PF08543"/>
    </source>
</evidence>
<dbReference type="FunFam" id="3.40.1190.20:FF:000003">
    <property type="entry name" value="Phosphomethylpyrimidine kinase ThiD"/>
    <property type="match status" value="1"/>
</dbReference>
<dbReference type="GO" id="GO:0008972">
    <property type="term" value="F:phosphomethylpyrimidine kinase activity"/>
    <property type="evidence" value="ECO:0007669"/>
    <property type="project" value="UniProtKB-EC"/>
</dbReference>
<organism evidence="17 18">
    <name type="scientific">Sulfobacillus benefaciens</name>
    <dbReference type="NCBI Taxonomy" id="453960"/>
    <lineage>
        <taxon>Bacteria</taxon>
        <taxon>Bacillati</taxon>
        <taxon>Bacillota</taxon>
        <taxon>Clostridia</taxon>
        <taxon>Eubacteriales</taxon>
        <taxon>Clostridiales Family XVII. Incertae Sedis</taxon>
        <taxon>Sulfobacillus</taxon>
    </lineage>
</organism>
<dbReference type="GO" id="GO:0005524">
    <property type="term" value="F:ATP binding"/>
    <property type="evidence" value="ECO:0007669"/>
    <property type="project" value="UniProtKB-KW"/>
</dbReference>
<comment type="pathway">
    <text evidence="13">Cofactor biosynthesis; thiamine diphosphate biosynthesis; 4-amino-2-methyl-5-diphosphomethylpyrimidine from 5-amino-1-(5-phospho-D-ribosyl)imidazole: step 2/3.</text>
</comment>
<dbReference type="Gene3D" id="3.40.1190.20">
    <property type="match status" value="1"/>
</dbReference>
<dbReference type="AlphaFoldDB" id="A0A2T2X305"/>
<reference evidence="17 18" key="1">
    <citation type="journal article" date="2014" name="BMC Genomics">
        <title>Comparison of environmental and isolate Sulfobacillus genomes reveals diverse carbon, sulfur, nitrogen, and hydrogen metabolisms.</title>
        <authorList>
            <person name="Justice N.B."/>
            <person name="Norman A."/>
            <person name="Brown C.T."/>
            <person name="Singh A."/>
            <person name="Thomas B.C."/>
            <person name="Banfield J.F."/>
        </authorList>
    </citation>
    <scope>NUCLEOTIDE SEQUENCE [LARGE SCALE GENOMIC DNA]</scope>
    <source>
        <strain evidence="17">AMDSBA1</strain>
    </source>
</reference>
<gene>
    <name evidence="17" type="primary">thiD</name>
    <name evidence="17" type="ORF">C7B43_09335</name>
</gene>
<comment type="pathway">
    <text evidence="3">Cofactor biosynthesis; thiamine diphosphate biosynthesis; 4-amino-2-methyl-5-diphosphomethylpyrimidine from 5-amino-1-(5-phospho-D-ribosyl)imidazole: step 3/3.</text>
</comment>
<dbReference type="GO" id="GO:0009228">
    <property type="term" value="P:thiamine biosynthetic process"/>
    <property type="evidence" value="ECO:0007669"/>
    <property type="project" value="UniProtKB-KW"/>
</dbReference>
<dbReference type="CDD" id="cd01169">
    <property type="entry name" value="HMPP_kinase"/>
    <property type="match status" value="1"/>
</dbReference>
<evidence type="ECO:0000256" key="2">
    <source>
        <dbReference type="ARBA" id="ARBA00000565"/>
    </source>
</evidence>
<dbReference type="EC" id="2.7.4.7" evidence="6"/>
<name>A0A2T2X305_9FIRM</name>
<evidence type="ECO:0000256" key="9">
    <source>
        <dbReference type="ARBA" id="ARBA00022741"/>
    </source>
</evidence>
<comment type="similarity">
    <text evidence="4">Belongs to the ThiD family.</text>
</comment>
<evidence type="ECO:0000256" key="11">
    <source>
        <dbReference type="ARBA" id="ARBA00022840"/>
    </source>
</evidence>
<keyword evidence="10 17" id="KW-0418">Kinase</keyword>
<dbReference type="PANTHER" id="PTHR20858:SF17">
    <property type="entry name" value="HYDROXYMETHYLPYRIMIDINE_PHOSPHOMETHYLPYRIMIDINE KINASE THI20-RELATED"/>
    <property type="match status" value="1"/>
</dbReference>
<evidence type="ECO:0000256" key="5">
    <source>
        <dbReference type="ARBA" id="ARBA00012135"/>
    </source>
</evidence>
<evidence type="ECO:0000313" key="17">
    <source>
        <dbReference type="EMBL" id="PSR28875.1"/>
    </source>
</evidence>
<evidence type="ECO:0000256" key="15">
    <source>
        <dbReference type="ARBA" id="ARBA00043176"/>
    </source>
</evidence>
<evidence type="ECO:0000256" key="4">
    <source>
        <dbReference type="ARBA" id="ARBA00009879"/>
    </source>
</evidence>
<dbReference type="GO" id="GO:0008902">
    <property type="term" value="F:hydroxymethylpyrimidine kinase activity"/>
    <property type="evidence" value="ECO:0007669"/>
    <property type="project" value="UniProtKB-EC"/>
</dbReference>
<evidence type="ECO:0000256" key="8">
    <source>
        <dbReference type="ARBA" id="ARBA00022679"/>
    </source>
</evidence>
<proteinExistence type="inferred from homology"/>
<accession>A0A2T2X305</accession>
<evidence type="ECO:0000256" key="3">
    <source>
        <dbReference type="ARBA" id="ARBA00004769"/>
    </source>
</evidence>
<dbReference type="InterPro" id="IPR029056">
    <property type="entry name" value="Ribokinase-like"/>
</dbReference>
<comment type="catalytic activity">
    <reaction evidence="1">
        <text>4-amino-5-hydroxymethyl-2-methylpyrimidine + ATP = 4-amino-2-methyl-5-(phosphooxymethyl)pyrimidine + ADP + H(+)</text>
        <dbReference type="Rhea" id="RHEA:23096"/>
        <dbReference type="ChEBI" id="CHEBI:15378"/>
        <dbReference type="ChEBI" id="CHEBI:16892"/>
        <dbReference type="ChEBI" id="CHEBI:30616"/>
        <dbReference type="ChEBI" id="CHEBI:58354"/>
        <dbReference type="ChEBI" id="CHEBI:456216"/>
        <dbReference type="EC" id="2.7.1.49"/>
    </reaction>
</comment>
<dbReference type="NCBIfam" id="TIGR00097">
    <property type="entry name" value="HMP-P_kinase"/>
    <property type="match status" value="1"/>
</dbReference>
<keyword evidence="12" id="KW-0784">Thiamine biosynthesis</keyword>